<keyword evidence="3" id="KW-1185">Reference proteome</keyword>
<sequence length="262" mass="29737">MRKHSVDDLFKRKLSDIEKTPSSAAWEKIQARSKKERRLADWVWYAAASIVIALMAGYVIWNSERSNIESIGDGKKLANVQVKPETTLTTQKDSLPEIKSDVKDNQMQDRELAIIERKQKAGLLEQSSKQNVQPVASSEKVEIQLPEKLAAIDVEIREENKAALPNVDDFPKIEEASASKVSPEPTRTIVVAVQTNDQEEPKTSKFSRVFRQLKNARAGERVDWEEVGFNPKSLVAKVDDRLRNGEDKVSEKYHNLKEKTKL</sequence>
<gene>
    <name evidence="2" type="ORF">LXM26_23410</name>
</gene>
<dbReference type="EMBL" id="JAJTTC010000007">
    <property type="protein sequence ID" value="MCF0064478.1"/>
    <property type="molecule type" value="Genomic_DNA"/>
</dbReference>
<keyword evidence="1" id="KW-0472">Membrane</keyword>
<accession>A0A9X1PP45</accession>
<dbReference type="AlphaFoldDB" id="A0A9X1PP45"/>
<evidence type="ECO:0000313" key="2">
    <source>
        <dbReference type="EMBL" id="MCF0064478.1"/>
    </source>
</evidence>
<keyword evidence="1" id="KW-1133">Transmembrane helix</keyword>
<proteinExistence type="predicted"/>
<dbReference type="Proteomes" id="UP001139000">
    <property type="component" value="Unassembled WGS sequence"/>
</dbReference>
<reference evidence="2" key="1">
    <citation type="submission" date="2021-12" db="EMBL/GenBank/DDBJ databases">
        <title>Novel species in genus Dyadobacter.</title>
        <authorList>
            <person name="Ma C."/>
        </authorList>
    </citation>
    <scope>NUCLEOTIDE SEQUENCE</scope>
    <source>
        <strain evidence="2">LJ419</strain>
    </source>
</reference>
<feature type="transmembrane region" description="Helical" evidence="1">
    <location>
        <begin position="42"/>
        <end position="61"/>
    </location>
</feature>
<comment type="caution">
    <text evidence="2">The sequence shown here is derived from an EMBL/GenBank/DDBJ whole genome shotgun (WGS) entry which is preliminary data.</text>
</comment>
<dbReference type="RefSeq" id="WP_234657424.1">
    <property type="nucleotide sequence ID" value="NZ_CP094997.1"/>
</dbReference>
<protein>
    <submittedName>
        <fullName evidence="2">Uncharacterized protein</fullName>
    </submittedName>
</protein>
<name>A0A9X1PP45_9BACT</name>
<evidence type="ECO:0000256" key="1">
    <source>
        <dbReference type="SAM" id="Phobius"/>
    </source>
</evidence>
<organism evidence="2 3">
    <name type="scientific">Dyadobacter chenwenxiniae</name>
    <dbReference type="NCBI Taxonomy" id="2906456"/>
    <lineage>
        <taxon>Bacteria</taxon>
        <taxon>Pseudomonadati</taxon>
        <taxon>Bacteroidota</taxon>
        <taxon>Cytophagia</taxon>
        <taxon>Cytophagales</taxon>
        <taxon>Spirosomataceae</taxon>
        <taxon>Dyadobacter</taxon>
    </lineage>
</organism>
<evidence type="ECO:0000313" key="3">
    <source>
        <dbReference type="Proteomes" id="UP001139000"/>
    </source>
</evidence>
<keyword evidence="1" id="KW-0812">Transmembrane</keyword>